<dbReference type="Proteomes" id="UP000709295">
    <property type="component" value="Unassembled WGS sequence"/>
</dbReference>
<evidence type="ECO:0000256" key="1">
    <source>
        <dbReference type="SAM" id="MobiDB-lite"/>
    </source>
</evidence>
<dbReference type="AlphaFoldDB" id="A0A8J5I5X4"/>
<feature type="region of interest" description="Disordered" evidence="1">
    <location>
        <begin position="14"/>
        <end position="37"/>
    </location>
</feature>
<sequence>MTFVDYVLLESQRRKRRRTNPKNTAGLSCASRKRKHQKLRAPIRCSRRVYPAGSSTTEKLKKYMQRPNIQVALTALGTYRAHRRVNESSFDCYNIFLYRCCGNRPTGRYGSCC</sequence>
<keyword evidence="3" id="KW-1185">Reference proteome</keyword>
<proteinExistence type="predicted"/>
<name>A0A8J5I5X4_9STRA</name>
<reference evidence="2" key="1">
    <citation type="submission" date="2021-01" db="EMBL/GenBank/DDBJ databases">
        <title>Phytophthora aleatoria, a newly-described species from Pinus radiata is distinct from Phytophthora cactorum isolates based on comparative genomics.</title>
        <authorList>
            <person name="Mcdougal R."/>
            <person name="Panda P."/>
            <person name="Williams N."/>
            <person name="Studholme D.J."/>
        </authorList>
    </citation>
    <scope>NUCLEOTIDE SEQUENCE</scope>
    <source>
        <strain evidence="2">NZFS 4037</strain>
    </source>
</reference>
<evidence type="ECO:0000313" key="3">
    <source>
        <dbReference type="Proteomes" id="UP000709295"/>
    </source>
</evidence>
<comment type="caution">
    <text evidence="2">The sequence shown here is derived from an EMBL/GenBank/DDBJ whole genome shotgun (WGS) entry which is preliminary data.</text>
</comment>
<gene>
    <name evidence="2" type="ORF">JG688_00015102</name>
</gene>
<organism evidence="2 3">
    <name type="scientific">Phytophthora aleatoria</name>
    <dbReference type="NCBI Taxonomy" id="2496075"/>
    <lineage>
        <taxon>Eukaryota</taxon>
        <taxon>Sar</taxon>
        <taxon>Stramenopiles</taxon>
        <taxon>Oomycota</taxon>
        <taxon>Peronosporomycetes</taxon>
        <taxon>Peronosporales</taxon>
        <taxon>Peronosporaceae</taxon>
        <taxon>Phytophthora</taxon>
    </lineage>
</organism>
<evidence type="ECO:0000313" key="2">
    <source>
        <dbReference type="EMBL" id="KAG6948416.1"/>
    </source>
</evidence>
<dbReference type="EMBL" id="JAENGY010001563">
    <property type="protein sequence ID" value="KAG6948416.1"/>
    <property type="molecule type" value="Genomic_DNA"/>
</dbReference>
<accession>A0A8J5I5X4</accession>
<protein>
    <submittedName>
        <fullName evidence="2">Uncharacterized protein</fullName>
    </submittedName>
</protein>